<keyword evidence="1" id="KW-0597">Phosphoprotein</keyword>
<evidence type="ECO:0000313" key="4">
    <source>
        <dbReference type="Proteomes" id="UP000823597"/>
    </source>
</evidence>
<feature type="domain" description="Response regulatory" evidence="2">
    <location>
        <begin position="4"/>
        <end position="132"/>
    </location>
</feature>
<gene>
    <name evidence="3" type="ORF">IAB93_02630</name>
</gene>
<dbReference type="InterPro" id="IPR011006">
    <property type="entry name" value="CheY-like_superfamily"/>
</dbReference>
<dbReference type="PROSITE" id="PS50110">
    <property type="entry name" value="RESPONSE_REGULATORY"/>
    <property type="match status" value="1"/>
</dbReference>
<dbReference type="EMBL" id="JADIME010000029">
    <property type="protein sequence ID" value="MBO8464878.1"/>
    <property type="molecule type" value="Genomic_DNA"/>
</dbReference>
<dbReference type="InterPro" id="IPR001789">
    <property type="entry name" value="Sig_transdc_resp-reg_receiver"/>
</dbReference>
<protein>
    <submittedName>
        <fullName evidence="3">Response regulator</fullName>
    </submittedName>
</protein>
<sequence length="132" mass="14959">MKTRYMIVEDEAVSARSLERMIAMMRPEYEAVYKAKSGSDASDYIKNGDIDLIFMDIELEDGNCFEIFRRTKTDVPVIFVTIKGGRIGRPPFDLEESEQVLLEKCSLYRQGCSKDADRVASSADNTILFPGK</sequence>
<accession>A0A9D9I4B6</accession>
<dbReference type="Pfam" id="PF00072">
    <property type="entry name" value="Response_reg"/>
    <property type="match status" value="1"/>
</dbReference>
<dbReference type="AlphaFoldDB" id="A0A9D9I4B6"/>
<dbReference type="Gene3D" id="3.40.50.2300">
    <property type="match status" value="1"/>
</dbReference>
<comment type="caution">
    <text evidence="3">The sequence shown here is derived from an EMBL/GenBank/DDBJ whole genome shotgun (WGS) entry which is preliminary data.</text>
</comment>
<evidence type="ECO:0000313" key="3">
    <source>
        <dbReference type="EMBL" id="MBO8464878.1"/>
    </source>
</evidence>
<name>A0A9D9I4B6_9BACT</name>
<reference evidence="3" key="2">
    <citation type="journal article" date="2021" name="PeerJ">
        <title>Extensive microbial diversity within the chicken gut microbiome revealed by metagenomics and culture.</title>
        <authorList>
            <person name="Gilroy R."/>
            <person name="Ravi A."/>
            <person name="Getino M."/>
            <person name="Pursley I."/>
            <person name="Horton D.L."/>
            <person name="Alikhan N.F."/>
            <person name="Baker D."/>
            <person name="Gharbi K."/>
            <person name="Hall N."/>
            <person name="Watson M."/>
            <person name="Adriaenssens E.M."/>
            <person name="Foster-Nyarko E."/>
            <person name="Jarju S."/>
            <person name="Secka A."/>
            <person name="Antonio M."/>
            <person name="Oren A."/>
            <person name="Chaudhuri R.R."/>
            <person name="La Ragione R."/>
            <person name="Hildebrand F."/>
            <person name="Pallen M.J."/>
        </authorList>
    </citation>
    <scope>NUCLEOTIDE SEQUENCE</scope>
    <source>
        <strain evidence="3">10037</strain>
    </source>
</reference>
<reference evidence="3" key="1">
    <citation type="submission" date="2020-10" db="EMBL/GenBank/DDBJ databases">
        <authorList>
            <person name="Gilroy R."/>
        </authorList>
    </citation>
    <scope>NUCLEOTIDE SEQUENCE</scope>
    <source>
        <strain evidence="3">10037</strain>
    </source>
</reference>
<feature type="modified residue" description="4-aspartylphosphate" evidence="1">
    <location>
        <position position="56"/>
    </location>
</feature>
<evidence type="ECO:0000259" key="2">
    <source>
        <dbReference type="PROSITE" id="PS50110"/>
    </source>
</evidence>
<dbReference type="SUPFAM" id="SSF52172">
    <property type="entry name" value="CheY-like"/>
    <property type="match status" value="1"/>
</dbReference>
<dbReference type="GO" id="GO:0000160">
    <property type="term" value="P:phosphorelay signal transduction system"/>
    <property type="evidence" value="ECO:0007669"/>
    <property type="project" value="InterPro"/>
</dbReference>
<evidence type="ECO:0000256" key="1">
    <source>
        <dbReference type="PROSITE-ProRule" id="PRU00169"/>
    </source>
</evidence>
<proteinExistence type="predicted"/>
<organism evidence="3 4">
    <name type="scientific">Candidatus Merdivivens pullistercoris</name>
    <dbReference type="NCBI Taxonomy" id="2840873"/>
    <lineage>
        <taxon>Bacteria</taxon>
        <taxon>Pseudomonadati</taxon>
        <taxon>Bacteroidota</taxon>
        <taxon>Bacteroidia</taxon>
        <taxon>Bacteroidales</taxon>
        <taxon>Muribaculaceae</taxon>
        <taxon>Muribaculaceae incertae sedis</taxon>
        <taxon>Candidatus Merdivivens</taxon>
    </lineage>
</organism>
<dbReference type="Proteomes" id="UP000823597">
    <property type="component" value="Unassembled WGS sequence"/>
</dbReference>